<dbReference type="InterPro" id="IPR019587">
    <property type="entry name" value="Polyketide_cyclase/dehydratase"/>
</dbReference>
<dbReference type="RefSeq" id="WP_357401332.1">
    <property type="nucleotide sequence ID" value="NZ_JBEYCD010000002.1"/>
</dbReference>
<dbReference type="SUPFAM" id="SSF55961">
    <property type="entry name" value="Bet v1-like"/>
    <property type="match status" value="1"/>
</dbReference>
<organism evidence="1 2">
    <name type="scientific">Nocardia xishanensis</name>
    <dbReference type="NCBI Taxonomy" id="238964"/>
    <lineage>
        <taxon>Bacteria</taxon>
        <taxon>Bacillati</taxon>
        <taxon>Actinomycetota</taxon>
        <taxon>Actinomycetes</taxon>
        <taxon>Mycobacteriales</taxon>
        <taxon>Nocardiaceae</taxon>
        <taxon>Nocardia</taxon>
    </lineage>
</organism>
<accession>A0ABW7WYR7</accession>
<comment type="caution">
    <text evidence="1">The sequence shown here is derived from an EMBL/GenBank/DDBJ whole genome shotgun (WGS) entry which is preliminary data.</text>
</comment>
<sequence>MLDAEVTVPVDPGQAFAVLADGWLYSSWVVGASHIRQVDPGWPDVGTRIHHSIGLWPLNARDVTTVRDVDPPRMIELEARLWPFGSARIMLELTEIHPHTTHIRMTEHAMSGPATLLPSQLQRVSLKPRNQESLSRLAALIVGRADESYRAKGPM</sequence>
<evidence type="ECO:0000313" key="1">
    <source>
        <dbReference type="EMBL" id="MFI2473985.1"/>
    </source>
</evidence>
<reference evidence="1 2" key="1">
    <citation type="submission" date="2024-10" db="EMBL/GenBank/DDBJ databases">
        <title>The Natural Products Discovery Center: Release of the First 8490 Sequenced Strains for Exploring Actinobacteria Biosynthetic Diversity.</title>
        <authorList>
            <person name="Kalkreuter E."/>
            <person name="Kautsar S.A."/>
            <person name="Yang D."/>
            <person name="Bader C.D."/>
            <person name="Teijaro C.N."/>
            <person name="Fluegel L."/>
            <person name="Davis C.M."/>
            <person name="Simpson J.R."/>
            <person name="Lauterbach L."/>
            <person name="Steele A.D."/>
            <person name="Gui C."/>
            <person name="Meng S."/>
            <person name="Li G."/>
            <person name="Viehrig K."/>
            <person name="Ye F."/>
            <person name="Su P."/>
            <person name="Kiefer A.F."/>
            <person name="Nichols A."/>
            <person name="Cepeda A.J."/>
            <person name="Yan W."/>
            <person name="Fan B."/>
            <person name="Jiang Y."/>
            <person name="Adhikari A."/>
            <person name="Zheng C.-J."/>
            <person name="Schuster L."/>
            <person name="Cowan T.M."/>
            <person name="Smanski M.J."/>
            <person name="Chevrette M.G."/>
            <person name="De Carvalho L.P.S."/>
            <person name="Shen B."/>
        </authorList>
    </citation>
    <scope>NUCLEOTIDE SEQUENCE [LARGE SCALE GENOMIC DNA]</scope>
    <source>
        <strain evidence="1 2">NPDC019275</strain>
    </source>
</reference>
<evidence type="ECO:0000313" key="2">
    <source>
        <dbReference type="Proteomes" id="UP001611415"/>
    </source>
</evidence>
<keyword evidence="2" id="KW-1185">Reference proteome</keyword>
<protein>
    <submittedName>
        <fullName evidence="1">SRPBCC family protein</fullName>
    </submittedName>
</protein>
<dbReference type="CDD" id="cd07812">
    <property type="entry name" value="SRPBCC"/>
    <property type="match status" value="1"/>
</dbReference>
<dbReference type="InterPro" id="IPR023393">
    <property type="entry name" value="START-like_dom_sf"/>
</dbReference>
<gene>
    <name evidence="1" type="ORF">ACH49W_11465</name>
</gene>
<dbReference type="EMBL" id="JBIRYO010000006">
    <property type="protein sequence ID" value="MFI2473985.1"/>
    <property type="molecule type" value="Genomic_DNA"/>
</dbReference>
<dbReference type="Proteomes" id="UP001611415">
    <property type="component" value="Unassembled WGS sequence"/>
</dbReference>
<name>A0ABW7WYR7_9NOCA</name>
<proteinExistence type="predicted"/>
<dbReference type="Pfam" id="PF10604">
    <property type="entry name" value="Polyketide_cyc2"/>
    <property type="match status" value="1"/>
</dbReference>
<dbReference type="Gene3D" id="3.30.530.20">
    <property type="match status" value="1"/>
</dbReference>